<accession>A0A553JIW9</accession>
<dbReference type="SUPFAM" id="SSF56925">
    <property type="entry name" value="OMPA-like"/>
    <property type="match status" value="1"/>
</dbReference>
<evidence type="ECO:0008006" key="4">
    <source>
        <dbReference type="Google" id="ProtNLM"/>
    </source>
</evidence>
<keyword evidence="3" id="KW-1185">Reference proteome</keyword>
<feature type="signal peptide" evidence="1">
    <location>
        <begin position="1"/>
        <end position="21"/>
    </location>
</feature>
<organism evidence="2 3">
    <name type="scientific">Shewanella hanedai</name>
    <name type="common">Alteromonas hanedai</name>
    <dbReference type="NCBI Taxonomy" id="25"/>
    <lineage>
        <taxon>Bacteria</taxon>
        <taxon>Pseudomonadati</taxon>
        <taxon>Pseudomonadota</taxon>
        <taxon>Gammaproteobacteria</taxon>
        <taxon>Alteromonadales</taxon>
        <taxon>Shewanellaceae</taxon>
        <taxon>Shewanella</taxon>
    </lineage>
</organism>
<dbReference type="RefSeq" id="WP_144042170.1">
    <property type="nucleotide sequence ID" value="NZ_BMPL01000035.1"/>
</dbReference>
<evidence type="ECO:0000313" key="2">
    <source>
        <dbReference type="EMBL" id="TRY12348.1"/>
    </source>
</evidence>
<dbReference type="EMBL" id="VKGK01000035">
    <property type="protein sequence ID" value="TRY12348.1"/>
    <property type="molecule type" value="Genomic_DNA"/>
</dbReference>
<protein>
    <recommendedName>
        <fullName evidence="4">Porin</fullName>
    </recommendedName>
</protein>
<evidence type="ECO:0000256" key="1">
    <source>
        <dbReference type="SAM" id="SignalP"/>
    </source>
</evidence>
<reference evidence="3" key="1">
    <citation type="submission" date="2019-07" db="EMBL/GenBank/DDBJ databases">
        <title>Shewanella sp. YLB-08 draft genomic sequence.</title>
        <authorList>
            <person name="Yu L."/>
        </authorList>
    </citation>
    <scope>NUCLEOTIDE SEQUENCE [LARGE SCALE GENOMIC DNA]</scope>
    <source>
        <strain evidence="3">JCM 20706</strain>
    </source>
</reference>
<comment type="caution">
    <text evidence="2">The sequence shown here is derived from an EMBL/GenBank/DDBJ whole genome shotgun (WGS) entry which is preliminary data.</text>
</comment>
<proteinExistence type="predicted"/>
<keyword evidence="1" id="KW-0732">Signal</keyword>
<dbReference type="AlphaFoldDB" id="A0A553JIW9"/>
<evidence type="ECO:0000313" key="3">
    <source>
        <dbReference type="Proteomes" id="UP000318126"/>
    </source>
</evidence>
<dbReference type="Proteomes" id="UP000318126">
    <property type="component" value="Unassembled WGS sequence"/>
</dbReference>
<gene>
    <name evidence="2" type="ORF">FN961_21210</name>
</gene>
<dbReference type="OrthoDB" id="6271903at2"/>
<dbReference type="InterPro" id="IPR011250">
    <property type="entry name" value="OMP/PagP_B-barrel"/>
</dbReference>
<feature type="chain" id="PRO_5021878610" description="Porin" evidence="1">
    <location>
        <begin position="22"/>
        <end position="328"/>
    </location>
</feature>
<sequence length="328" mass="36812">MNSNSLSLALLLGLTVPCVSAATETDPSNTFQHEANLTFGTHTDGFDDGLWNLDYRYYFNPVDADKGPYALSGFLAQESNIGAQYAQIAVVTDIVAYQVDGTYVFDSNWFIGAQYNRVYLDNDYFDVVSSVDDIVEYEAHIGYFFNEASEISFSYQTSSTSDTQSFSSPEFSFNSSSDSDYQLYSIAMHSFIPLASSSGLDLLASWSYINQDYETSNTFNLYDDFTSTSKTNSNTVKFSADWYINRSWSIGANYVWSQYDTDSEYMTEDTLNQYSFDDTSNEYAITTAYWWQISQHFAAKFSVAKQFGLDGDGLPDGLLIGISANARF</sequence>
<name>A0A553JIW9_SHEHA</name>